<evidence type="ECO:0000256" key="5">
    <source>
        <dbReference type="SAM" id="SignalP"/>
    </source>
</evidence>
<dbReference type="EMBL" id="ML742186">
    <property type="protein sequence ID" value="KAE8147890.1"/>
    <property type="molecule type" value="Genomic_DNA"/>
</dbReference>
<dbReference type="Gene3D" id="3.30.465.10">
    <property type="match status" value="1"/>
</dbReference>
<dbReference type="Gene3D" id="3.30.43.10">
    <property type="entry name" value="Uridine Diphospho-n-acetylenolpyruvylglucosamine Reductase, domain 2"/>
    <property type="match status" value="1"/>
</dbReference>
<dbReference type="InterPro" id="IPR036318">
    <property type="entry name" value="FAD-bd_PCMH-like_sf"/>
</dbReference>
<dbReference type="GO" id="GO:0016491">
    <property type="term" value="F:oxidoreductase activity"/>
    <property type="evidence" value="ECO:0007669"/>
    <property type="project" value="UniProtKB-KW"/>
</dbReference>
<keyword evidence="4" id="KW-0560">Oxidoreductase</keyword>
<feature type="domain" description="FAD-binding PCMH-type" evidence="6">
    <location>
        <begin position="56"/>
        <end position="218"/>
    </location>
</feature>
<reference evidence="7 8" key="1">
    <citation type="submission" date="2019-04" db="EMBL/GenBank/DDBJ databases">
        <title>Friends and foes A comparative genomics study of 23 Aspergillus species from section Flavi.</title>
        <authorList>
            <consortium name="DOE Joint Genome Institute"/>
            <person name="Kjaerbolling I."/>
            <person name="Vesth T."/>
            <person name="Frisvad J.C."/>
            <person name="Nybo J.L."/>
            <person name="Theobald S."/>
            <person name="Kildgaard S."/>
            <person name="Isbrandt T."/>
            <person name="Kuo A."/>
            <person name="Sato A."/>
            <person name="Lyhne E.K."/>
            <person name="Kogle M.E."/>
            <person name="Wiebenga A."/>
            <person name="Kun R.S."/>
            <person name="Lubbers R.J."/>
            <person name="Makela M.R."/>
            <person name="Barry K."/>
            <person name="Chovatia M."/>
            <person name="Clum A."/>
            <person name="Daum C."/>
            <person name="Haridas S."/>
            <person name="He G."/>
            <person name="LaButti K."/>
            <person name="Lipzen A."/>
            <person name="Mondo S."/>
            <person name="Riley R."/>
            <person name="Salamov A."/>
            <person name="Simmons B.A."/>
            <person name="Magnuson J.K."/>
            <person name="Henrissat B."/>
            <person name="Mortensen U.H."/>
            <person name="Larsen T.O."/>
            <person name="Devries R.P."/>
            <person name="Grigoriev I.V."/>
            <person name="Machida M."/>
            <person name="Baker S.E."/>
            <person name="Andersen M.R."/>
        </authorList>
    </citation>
    <scope>NUCLEOTIDE SEQUENCE [LARGE SCALE GENOMIC DNA]</scope>
    <source>
        <strain evidence="7 8">IBT 18842</strain>
    </source>
</reference>
<dbReference type="InterPro" id="IPR006094">
    <property type="entry name" value="Oxid_FAD_bind_N"/>
</dbReference>
<evidence type="ECO:0000256" key="4">
    <source>
        <dbReference type="ARBA" id="ARBA00023002"/>
    </source>
</evidence>
<evidence type="ECO:0000256" key="3">
    <source>
        <dbReference type="ARBA" id="ARBA00022827"/>
    </source>
</evidence>
<dbReference type="Proteomes" id="UP000325780">
    <property type="component" value="Unassembled WGS sequence"/>
</dbReference>
<dbReference type="InterPro" id="IPR050416">
    <property type="entry name" value="FAD-linked_Oxidoreductase"/>
</dbReference>
<dbReference type="PANTHER" id="PTHR42973">
    <property type="entry name" value="BINDING OXIDOREDUCTASE, PUTATIVE (AFU_ORTHOLOGUE AFUA_1G17690)-RELATED"/>
    <property type="match status" value="1"/>
</dbReference>
<evidence type="ECO:0000256" key="1">
    <source>
        <dbReference type="ARBA" id="ARBA00005466"/>
    </source>
</evidence>
<proteinExistence type="inferred from homology"/>
<sequence>MFVRLLALCASAIATTDPATLRHCLTTAVDHDPTGAAFEGDFLYQAHAVQPYNLNWPVTPAAVTFPHTSHHVAAVVRCATTYTDTRYRQSQGGHSYGNYGLGGTNGAIVVDLRHLKDRRGLLTGELDTRLFDAGHQAIAHGTSPQIGVGGHTTIGGLGPFARQWGMTLDHVVAAEVVLANGTIVHASGDHHRDVLFAIQGARGSFGIVTEFVLRTAPREAIAYTYTIDLSGSSSRARLLRHRKFASVCVITPAAMIISGTYFGPRAEFDALGSAERIPGVTEATALVFTDWLGLVTHWTEQSILNVASDIPVSFYSRCLAFTEKTPLTDKGVGQIFEYLDTTPSGAVQWMVYFDLVGGAIGDVSINATAFAHRDVLLWTHSYALTLGPVSPTTYRFLDGLNDVVRQVTPGIEHRVYPGYVDPPLENPRLRRIKHQLDPDDLFHNPQGVLPV</sequence>
<dbReference type="InterPro" id="IPR016169">
    <property type="entry name" value="FAD-bd_PCMH_sub2"/>
</dbReference>
<comment type="similarity">
    <text evidence="1">Belongs to the oxygen-dependent FAD-linked oxidoreductase family.</text>
</comment>
<protein>
    <submittedName>
        <fullName evidence="7">FAD-binding domain-containing protein</fullName>
    </submittedName>
</protein>
<organism evidence="7 8">
    <name type="scientific">Aspergillus avenaceus</name>
    <dbReference type="NCBI Taxonomy" id="36643"/>
    <lineage>
        <taxon>Eukaryota</taxon>
        <taxon>Fungi</taxon>
        <taxon>Dikarya</taxon>
        <taxon>Ascomycota</taxon>
        <taxon>Pezizomycotina</taxon>
        <taxon>Eurotiomycetes</taxon>
        <taxon>Eurotiomycetidae</taxon>
        <taxon>Eurotiales</taxon>
        <taxon>Aspergillaceae</taxon>
        <taxon>Aspergillus</taxon>
        <taxon>Aspergillus subgen. Circumdati</taxon>
    </lineage>
</organism>
<dbReference type="PANTHER" id="PTHR42973:SF17">
    <property type="entry name" value="OXIDASE, PUTATIVE (AFU_ORTHOLOGUE AFUA_6G14340)-RELATED"/>
    <property type="match status" value="1"/>
</dbReference>
<gene>
    <name evidence="7" type="ORF">BDV25DRAFT_168810</name>
</gene>
<dbReference type="OrthoDB" id="407275at2759"/>
<keyword evidence="8" id="KW-1185">Reference proteome</keyword>
<name>A0A5N6TNK3_ASPAV</name>
<dbReference type="GO" id="GO:0071949">
    <property type="term" value="F:FAD binding"/>
    <property type="evidence" value="ECO:0007669"/>
    <property type="project" value="InterPro"/>
</dbReference>
<keyword evidence="2" id="KW-0285">Flavoprotein</keyword>
<evidence type="ECO:0000256" key="2">
    <source>
        <dbReference type="ARBA" id="ARBA00022630"/>
    </source>
</evidence>
<dbReference type="Gene3D" id="3.40.462.20">
    <property type="match status" value="1"/>
</dbReference>
<feature type="chain" id="PRO_5024905149" evidence="5">
    <location>
        <begin position="19"/>
        <end position="451"/>
    </location>
</feature>
<keyword evidence="3" id="KW-0274">FAD</keyword>
<dbReference type="AlphaFoldDB" id="A0A5N6TNK3"/>
<evidence type="ECO:0000313" key="8">
    <source>
        <dbReference type="Proteomes" id="UP000325780"/>
    </source>
</evidence>
<evidence type="ECO:0000259" key="6">
    <source>
        <dbReference type="PROSITE" id="PS51387"/>
    </source>
</evidence>
<dbReference type="InterPro" id="IPR016167">
    <property type="entry name" value="FAD-bd_PCMH_sub1"/>
</dbReference>
<evidence type="ECO:0000313" key="7">
    <source>
        <dbReference type="EMBL" id="KAE8147890.1"/>
    </source>
</evidence>
<feature type="signal peptide" evidence="5">
    <location>
        <begin position="1"/>
        <end position="18"/>
    </location>
</feature>
<dbReference type="InterPro" id="IPR016166">
    <property type="entry name" value="FAD-bd_PCMH"/>
</dbReference>
<dbReference type="InterPro" id="IPR012951">
    <property type="entry name" value="BBE"/>
</dbReference>
<dbReference type="Pfam" id="PF01565">
    <property type="entry name" value="FAD_binding_4"/>
    <property type="match status" value="1"/>
</dbReference>
<dbReference type="Pfam" id="PF08031">
    <property type="entry name" value="BBE"/>
    <property type="match status" value="1"/>
</dbReference>
<dbReference type="PROSITE" id="PS51387">
    <property type="entry name" value="FAD_PCMH"/>
    <property type="match status" value="1"/>
</dbReference>
<accession>A0A5N6TNK3</accession>
<dbReference type="SUPFAM" id="SSF56176">
    <property type="entry name" value="FAD-binding/transporter-associated domain-like"/>
    <property type="match status" value="1"/>
</dbReference>
<keyword evidence="5" id="KW-0732">Signal</keyword>